<keyword evidence="3" id="KW-0238">DNA-binding</keyword>
<dbReference type="GO" id="GO:0000981">
    <property type="term" value="F:DNA-binding transcription factor activity, RNA polymerase II-specific"/>
    <property type="evidence" value="ECO:0007669"/>
    <property type="project" value="InterPro"/>
</dbReference>
<keyword evidence="9" id="KW-1185">Reference proteome</keyword>
<evidence type="ECO:0000256" key="4">
    <source>
        <dbReference type="ARBA" id="ARBA00023163"/>
    </source>
</evidence>
<sequence length="304" mass="33770">MGGPPRHTCPIRCDLAHSGEDAACSRCIRLGLECLKGPPVKRNRKTKAALQRELDYLRQQLPQGGAAASPVHEEARTAPDGPWHEADNSLVPPQTTARSLSHSYSTFSETNSSADDPRFPAIGLLLEDPVSPRHSSTVPRLLDGREYDAQRIDDCFDLYFKSYHPVLPILDSTLSPNDCYAQSPFLFWAILVTGCRRYSQDPTMLESIGPHINGMAFASISSRSASIQTLQGMLILCTWAVPLKSMTRDVTYIICGAAIHLAIQIGLHIPGVGQDFEPNQLRFCELERMFRDRLWSFTCIVCQL</sequence>
<dbReference type="InterPro" id="IPR007219">
    <property type="entry name" value="XnlR_reg_dom"/>
</dbReference>
<feature type="domain" description="Xylanolytic transcriptional activator regulatory" evidence="7">
    <location>
        <begin position="157"/>
        <end position="268"/>
    </location>
</feature>
<dbReference type="PANTHER" id="PTHR31845:SF21">
    <property type="entry name" value="REGULATORY PROTEIN LEU3"/>
    <property type="match status" value="1"/>
</dbReference>
<keyword evidence="4" id="KW-0804">Transcription</keyword>
<dbReference type="GO" id="GO:0005634">
    <property type="term" value="C:nucleus"/>
    <property type="evidence" value="ECO:0007669"/>
    <property type="project" value="UniProtKB-SubCell"/>
</dbReference>
<keyword evidence="2" id="KW-0805">Transcription regulation</keyword>
<evidence type="ECO:0000313" key="9">
    <source>
        <dbReference type="Proteomes" id="UP001197093"/>
    </source>
</evidence>
<dbReference type="InterPro" id="IPR051089">
    <property type="entry name" value="prtT"/>
</dbReference>
<evidence type="ECO:0000256" key="1">
    <source>
        <dbReference type="ARBA" id="ARBA00004123"/>
    </source>
</evidence>
<evidence type="ECO:0000259" key="7">
    <source>
        <dbReference type="Pfam" id="PF04082"/>
    </source>
</evidence>
<dbReference type="GO" id="GO:0006351">
    <property type="term" value="P:DNA-templated transcription"/>
    <property type="evidence" value="ECO:0007669"/>
    <property type="project" value="InterPro"/>
</dbReference>
<name>A0AAD4ENB8_9PEZI</name>
<comment type="caution">
    <text evidence="8">The sequence shown here is derived from an EMBL/GenBank/DDBJ whole genome shotgun (WGS) entry which is preliminary data.</text>
</comment>
<dbReference type="Proteomes" id="UP001197093">
    <property type="component" value="Unassembled WGS sequence"/>
</dbReference>
<dbReference type="CDD" id="cd12148">
    <property type="entry name" value="fungal_TF_MHR"/>
    <property type="match status" value="1"/>
</dbReference>
<keyword evidence="5" id="KW-0539">Nucleus</keyword>
<dbReference type="Gene3D" id="4.10.240.10">
    <property type="entry name" value="Zn(2)-C6 fungal-type DNA-binding domain"/>
    <property type="match status" value="1"/>
</dbReference>
<evidence type="ECO:0000313" key="8">
    <source>
        <dbReference type="EMBL" id="KAG7284397.1"/>
    </source>
</evidence>
<proteinExistence type="predicted"/>
<evidence type="ECO:0000256" key="5">
    <source>
        <dbReference type="ARBA" id="ARBA00023242"/>
    </source>
</evidence>
<evidence type="ECO:0000256" key="2">
    <source>
        <dbReference type="ARBA" id="ARBA00023015"/>
    </source>
</evidence>
<evidence type="ECO:0000256" key="3">
    <source>
        <dbReference type="ARBA" id="ARBA00023125"/>
    </source>
</evidence>
<feature type="region of interest" description="Disordered" evidence="6">
    <location>
        <begin position="63"/>
        <end position="96"/>
    </location>
</feature>
<reference evidence="8" key="1">
    <citation type="submission" date="2023-02" db="EMBL/GenBank/DDBJ databases">
        <authorList>
            <person name="Palmer J.M."/>
        </authorList>
    </citation>
    <scope>NUCLEOTIDE SEQUENCE</scope>
    <source>
        <strain evidence="8">FW57</strain>
    </source>
</reference>
<dbReference type="AlphaFoldDB" id="A0AAD4ENB8"/>
<dbReference type="GO" id="GO:0008270">
    <property type="term" value="F:zinc ion binding"/>
    <property type="evidence" value="ECO:0007669"/>
    <property type="project" value="InterPro"/>
</dbReference>
<comment type="subcellular location">
    <subcellularLocation>
        <location evidence="1">Nucleus</location>
    </subcellularLocation>
</comment>
<dbReference type="Pfam" id="PF04082">
    <property type="entry name" value="Fungal_trans"/>
    <property type="match status" value="1"/>
</dbReference>
<organism evidence="8 9">
    <name type="scientific">Staphylotrichum longicolle</name>
    <dbReference type="NCBI Taxonomy" id="669026"/>
    <lineage>
        <taxon>Eukaryota</taxon>
        <taxon>Fungi</taxon>
        <taxon>Dikarya</taxon>
        <taxon>Ascomycota</taxon>
        <taxon>Pezizomycotina</taxon>
        <taxon>Sordariomycetes</taxon>
        <taxon>Sordariomycetidae</taxon>
        <taxon>Sordariales</taxon>
        <taxon>Chaetomiaceae</taxon>
        <taxon>Staphylotrichum</taxon>
    </lineage>
</organism>
<feature type="compositionally biased region" description="Basic and acidic residues" evidence="6">
    <location>
        <begin position="71"/>
        <end position="87"/>
    </location>
</feature>
<gene>
    <name evidence="8" type="ORF">NEMBOFW57_010770</name>
</gene>
<dbReference type="PANTHER" id="PTHR31845">
    <property type="entry name" value="FINGER DOMAIN PROTEIN, PUTATIVE-RELATED"/>
    <property type="match status" value="1"/>
</dbReference>
<dbReference type="GO" id="GO:0000976">
    <property type="term" value="F:transcription cis-regulatory region binding"/>
    <property type="evidence" value="ECO:0007669"/>
    <property type="project" value="TreeGrafter"/>
</dbReference>
<dbReference type="InterPro" id="IPR036864">
    <property type="entry name" value="Zn2-C6_fun-type_DNA-bd_sf"/>
</dbReference>
<accession>A0AAD4ENB8</accession>
<evidence type="ECO:0000256" key="6">
    <source>
        <dbReference type="SAM" id="MobiDB-lite"/>
    </source>
</evidence>
<dbReference type="EMBL" id="JAHCVI010000006">
    <property type="protein sequence ID" value="KAG7284397.1"/>
    <property type="molecule type" value="Genomic_DNA"/>
</dbReference>
<protein>
    <recommendedName>
        <fullName evidence="7">Xylanolytic transcriptional activator regulatory domain-containing protein</fullName>
    </recommendedName>
</protein>